<protein>
    <submittedName>
        <fullName evidence="2">Uncharacterized protein</fullName>
    </submittedName>
</protein>
<keyword evidence="1" id="KW-0472">Membrane</keyword>
<sequence>MQKKRLWVPAGLILISLCGAMMLPLSSRVNRVGSILPAAALFFAAVYLLLRYQDKNYGLLRMGRRYEELAQLAGESIFEYDYKTKSLQFLIRTPQCAKLDERAKEEMCRYLEGQHEGKVIIHLKDANGKEYCCRMFVRGCRGYEDQEGTRAIGKVTEILEA</sequence>
<evidence type="ECO:0000256" key="1">
    <source>
        <dbReference type="SAM" id="Phobius"/>
    </source>
</evidence>
<keyword evidence="3" id="KW-1185">Reference proteome</keyword>
<gene>
    <name evidence="2" type="ORF">C7383_10237</name>
</gene>
<reference evidence="2 3" key="1">
    <citation type="submission" date="2018-05" db="EMBL/GenBank/DDBJ databases">
        <authorList>
            <person name="Goeker M."/>
            <person name="Huntemann M."/>
            <person name="Clum A."/>
            <person name="Pillay M."/>
            <person name="Palaniappan K."/>
            <person name="Varghese N."/>
            <person name="Mikhailova N."/>
            <person name="Stamatis D."/>
            <person name="Reddy T."/>
            <person name="Daum C."/>
            <person name="Shapiro N."/>
            <person name="Ivanova N."/>
            <person name="Kyrpides N."/>
            <person name="Woyke T."/>
        </authorList>
    </citation>
    <scope>NUCLEOTIDE SEQUENCE [LARGE SCALE GENOMIC DNA]</scope>
    <source>
        <strain evidence="2 3">DSM 26524</strain>
    </source>
</reference>
<dbReference type="EMBL" id="QGGY01000002">
    <property type="protein sequence ID" value="PWJ77904.1"/>
    <property type="molecule type" value="Genomic_DNA"/>
</dbReference>
<proteinExistence type="predicted"/>
<evidence type="ECO:0000313" key="2">
    <source>
        <dbReference type="EMBL" id="PWJ77904.1"/>
    </source>
</evidence>
<keyword evidence="1" id="KW-1133">Transmembrane helix</keyword>
<evidence type="ECO:0000313" key="3">
    <source>
        <dbReference type="Proteomes" id="UP000245412"/>
    </source>
</evidence>
<feature type="transmembrane region" description="Helical" evidence="1">
    <location>
        <begin position="32"/>
        <end position="52"/>
    </location>
</feature>
<keyword evidence="1" id="KW-0812">Transmembrane</keyword>
<dbReference type="AlphaFoldDB" id="A0AB73T7N9"/>
<accession>A0AB73T7N9</accession>
<dbReference type="Proteomes" id="UP000245412">
    <property type="component" value="Unassembled WGS sequence"/>
</dbReference>
<name>A0AB73T7N9_9FIRM</name>
<organism evidence="2 3">
    <name type="scientific">Murimonas intestini</name>
    <dbReference type="NCBI Taxonomy" id="1337051"/>
    <lineage>
        <taxon>Bacteria</taxon>
        <taxon>Bacillati</taxon>
        <taxon>Bacillota</taxon>
        <taxon>Clostridia</taxon>
        <taxon>Lachnospirales</taxon>
        <taxon>Lachnospiraceae</taxon>
        <taxon>Murimonas</taxon>
    </lineage>
</organism>
<comment type="caution">
    <text evidence="2">The sequence shown here is derived from an EMBL/GenBank/DDBJ whole genome shotgun (WGS) entry which is preliminary data.</text>
</comment>
<dbReference type="RefSeq" id="WP_109624860.1">
    <property type="nucleotide sequence ID" value="NZ_CABJAT010000002.1"/>
</dbReference>